<dbReference type="InterPro" id="IPR006127">
    <property type="entry name" value="ZnuA-like"/>
</dbReference>
<evidence type="ECO:0000256" key="6">
    <source>
        <dbReference type="SAM" id="MobiDB-lite"/>
    </source>
</evidence>
<reference evidence="9" key="1">
    <citation type="journal article" date="2009" name="Appl. Environ. Microbiol.">
        <title>Complete genome sequence of the chemolithoautotrophic marine magnetotactic coccus strain MC-1.</title>
        <authorList>
            <person name="Schubbe S."/>
            <person name="Williams T.J."/>
            <person name="Xie G."/>
            <person name="Kiss H.E."/>
            <person name="Brettin T.S."/>
            <person name="Martinez D."/>
            <person name="Ross C.A."/>
            <person name="Schuler D."/>
            <person name="Cox B.L."/>
            <person name="Nealson K.H."/>
            <person name="Bazylinski D.A."/>
        </authorList>
    </citation>
    <scope>NUCLEOTIDE SEQUENCE [LARGE SCALE GENOMIC DNA]</scope>
    <source>
        <strain evidence="9">ATCC BAA-1437 / JCM 17883 / MC-1</strain>
    </source>
</reference>
<evidence type="ECO:0000313" key="9">
    <source>
        <dbReference type="Proteomes" id="UP000002586"/>
    </source>
</evidence>
<dbReference type="GO" id="GO:0046872">
    <property type="term" value="F:metal ion binding"/>
    <property type="evidence" value="ECO:0007669"/>
    <property type="project" value="InterPro"/>
</dbReference>
<dbReference type="AlphaFoldDB" id="A0LCI0"/>
<keyword evidence="3" id="KW-0813">Transport</keyword>
<organism evidence="8 9">
    <name type="scientific">Magnetococcus marinus (strain ATCC BAA-1437 / JCM 17883 / MC-1)</name>
    <dbReference type="NCBI Taxonomy" id="156889"/>
    <lineage>
        <taxon>Bacteria</taxon>
        <taxon>Pseudomonadati</taxon>
        <taxon>Pseudomonadota</taxon>
        <taxon>Magnetococcia</taxon>
        <taxon>Magnetococcales</taxon>
        <taxon>Magnetococcaceae</taxon>
        <taxon>Magnetococcus</taxon>
    </lineage>
</organism>
<keyword evidence="5" id="KW-0864">Zinc transport</keyword>
<keyword evidence="5" id="KW-0406">Ion transport</keyword>
<evidence type="ECO:0000256" key="4">
    <source>
        <dbReference type="ARBA" id="ARBA00022729"/>
    </source>
</evidence>
<feature type="signal peptide" evidence="7">
    <location>
        <begin position="1"/>
        <end position="24"/>
    </location>
</feature>
<reference evidence="8 9" key="2">
    <citation type="journal article" date="2012" name="Int. J. Syst. Evol. Microbiol.">
        <title>Magnetococcus marinus gen. nov., sp. nov., a marine, magnetotactic bacterium that represents a novel lineage (Magnetococcaceae fam. nov.; Magnetococcales ord. nov.) at the base of the Alphaproteobacteria.</title>
        <authorList>
            <person name="Bazylinski D.A."/>
            <person name="Williams T.J."/>
            <person name="Lefevre C.T."/>
            <person name="Berg R.J."/>
            <person name="Zhang C.L."/>
            <person name="Bowser S.S."/>
            <person name="Dean A.J."/>
            <person name="Beveridge T.J."/>
        </authorList>
    </citation>
    <scope>NUCLEOTIDE SEQUENCE [LARGE SCALE GENOMIC DNA]</scope>
    <source>
        <strain evidence="9">ATCC BAA-1437 / JCM 17883 / MC-1</strain>
    </source>
</reference>
<feature type="region of interest" description="Disordered" evidence="6">
    <location>
        <begin position="151"/>
        <end position="199"/>
    </location>
</feature>
<keyword evidence="5" id="KW-0862">Zinc</keyword>
<dbReference type="KEGG" id="mgm:Mmc1_3183"/>
<dbReference type="PANTHER" id="PTHR42953:SF3">
    <property type="entry name" value="HIGH-AFFINITY ZINC UPTAKE SYSTEM PROTEIN ZNUA"/>
    <property type="match status" value="1"/>
</dbReference>
<dbReference type="STRING" id="156889.Mmc1_3183"/>
<dbReference type="PANTHER" id="PTHR42953">
    <property type="entry name" value="HIGH-AFFINITY ZINC UPTAKE SYSTEM PROTEIN ZNUA-RELATED"/>
    <property type="match status" value="1"/>
</dbReference>
<dbReference type="HOGENOM" id="CLU_016838_1_2_5"/>
<gene>
    <name evidence="8" type="ordered locus">Mmc1_3183</name>
</gene>
<accession>A0LCI0</accession>
<dbReference type="EMBL" id="CP000471">
    <property type="protein sequence ID" value="ABK45673.1"/>
    <property type="molecule type" value="Genomic_DNA"/>
</dbReference>
<evidence type="ECO:0000256" key="2">
    <source>
        <dbReference type="ARBA" id="ARBA00015915"/>
    </source>
</evidence>
<comment type="similarity">
    <text evidence="1">Belongs to the bacterial solute-binding protein 9 family.</text>
</comment>
<protein>
    <recommendedName>
        <fullName evidence="2">High-affinity zinc uptake system protein ZnuA</fullName>
    </recommendedName>
</protein>
<dbReference type="OrthoDB" id="7346865at2"/>
<evidence type="ECO:0000313" key="8">
    <source>
        <dbReference type="EMBL" id="ABK45673.1"/>
    </source>
</evidence>
<dbReference type="SUPFAM" id="SSF53807">
    <property type="entry name" value="Helical backbone' metal receptor"/>
    <property type="match status" value="1"/>
</dbReference>
<sequence length="371" mass="41241" precursor="true">MPRSRVLSLLTLLTLLMFTPNSWAAPRVVVSILPLHALVAEVMQGVAQPQLLLDGGSSPHSYALRPSQARQLSQAELVVWMGAGLESFLVKPLQTLGKQTTLLTLHQVPGLALLENRQPLHWLEQSAVHDHDAHQDHAADTDHDLDAHQDHAADTDHDHDAHQDHAADTDHDHDAHQDHTADTVHDHDAHQDHTGHDHGKLDLHLWLDPQQAILMVHAVAKQLSQLDAANATRYQQNAQHLVERLEQLTLRLATQLEPVRQRPYLVFHDAYHYFERRFGLATTAALTLNPESRPSAKAMQQVRQLIQRQGAVCLFSEPQFEPAMVQAIARDTGLRTAELDPLGSQLQPGIGAYFTLLTNLANALSNCLTTP</sequence>
<keyword evidence="4 7" id="KW-0732">Signal</keyword>
<keyword evidence="9" id="KW-1185">Reference proteome</keyword>
<dbReference type="Pfam" id="PF01297">
    <property type="entry name" value="ZnuA"/>
    <property type="match status" value="1"/>
</dbReference>
<dbReference type="eggNOG" id="COG4531">
    <property type="taxonomic scope" value="Bacteria"/>
</dbReference>
<dbReference type="InterPro" id="IPR050492">
    <property type="entry name" value="Bact_metal-bind_prot9"/>
</dbReference>
<dbReference type="Proteomes" id="UP000002586">
    <property type="component" value="Chromosome"/>
</dbReference>
<evidence type="ECO:0000256" key="1">
    <source>
        <dbReference type="ARBA" id="ARBA00011028"/>
    </source>
</evidence>
<name>A0LCI0_MAGMM</name>
<evidence type="ECO:0000256" key="3">
    <source>
        <dbReference type="ARBA" id="ARBA00022448"/>
    </source>
</evidence>
<feature type="chain" id="PRO_5002626600" description="High-affinity zinc uptake system protein ZnuA" evidence="7">
    <location>
        <begin position="25"/>
        <end position="371"/>
    </location>
</feature>
<dbReference type="Gene3D" id="3.40.50.1980">
    <property type="entry name" value="Nitrogenase molybdenum iron protein domain"/>
    <property type="match status" value="2"/>
</dbReference>
<evidence type="ECO:0000256" key="7">
    <source>
        <dbReference type="SAM" id="SignalP"/>
    </source>
</evidence>
<dbReference type="GO" id="GO:0006829">
    <property type="term" value="P:zinc ion transport"/>
    <property type="evidence" value="ECO:0007669"/>
    <property type="project" value="UniProtKB-KW"/>
</dbReference>
<evidence type="ECO:0000256" key="5">
    <source>
        <dbReference type="ARBA" id="ARBA00022906"/>
    </source>
</evidence>
<dbReference type="RefSeq" id="WP_011714736.1">
    <property type="nucleotide sequence ID" value="NC_008576.1"/>
</dbReference>
<proteinExistence type="inferred from homology"/>